<dbReference type="InterPro" id="IPR019704">
    <property type="entry name" value="Flagellar_assmbl_FliX_class2"/>
</dbReference>
<feature type="compositionally biased region" description="Polar residues" evidence="1">
    <location>
        <begin position="20"/>
        <end position="35"/>
    </location>
</feature>
<dbReference type="AlphaFoldDB" id="A0A6S6QX53"/>
<dbReference type="GO" id="GO:0044781">
    <property type="term" value="P:bacterial-type flagellum organization"/>
    <property type="evidence" value="ECO:0007669"/>
    <property type="project" value="InterPro"/>
</dbReference>
<reference evidence="2 3" key="1">
    <citation type="submission" date="2020-08" db="EMBL/GenBank/DDBJ databases">
        <title>Genome sequence of Rhizobiales bacterium strain IZ6.</title>
        <authorList>
            <person name="Nakai R."/>
            <person name="Naganuma T."/>
        </authorList>
    </citation>
    <scope>NUCLEOTIDE SEQUENCE [LARGE SCALE GENOMIC DNA]</scope>
    <source>
        <strain evidence="2 3">IZ6</strain>
    </source>
</reference>
<keyword evidence="2" id="KW-0966">Cell projection</keyword>
<proteinExistence type="predicted"/>
<dbReference type="KEGG" id="tso:IZ6_23550"/>
<sequence>MRVEGPNRIGQGAYGARRVSSGSGFSLPDTETSAPLQKPASAASAPGLDALLALQSVDMTVERRKKATQRGRTILDLLDAVKLGVLDGTLTPAALDGLNAAVGSAREATEDPALEQILDEIELRAQVELAKLQRRP</sequence>
<name>A0A6S6QX53_9HYPH</name>
<dbReference type="Proteomes" id="UP000515317">
    <property type="component" value="Chromosome"/>
</dbReference>
<evidence type="ECO:0000256" key="1">
    <source>
        <dbReference type="SAM" id="MobiDB-lite"/>
    </source>
</evidence>
<organism evidence="2 3">
    <name type="scientific">Terrihabitans soli</name>
    <dbReference type="NCBI Taxonomy" id="708113"/>
    <lineage>
        <taxon>Bacteria</taxon>
        <taxon>Pseudomonadati</taxon>
        <taxon>Pseudomonadota</taxon>
        <taxon>Alphaproteobacteria</taxon>
        <taxon>Hyphomicrobiales</taxon>
        <taxon>Terrihabitans</taxon>
    </lineage>
</organism>
<protein>
    <submittedName>
        <fullName evidence="2">Flagellar assembly protein FliX</fullName>
    </submittedName>
</protein>
<dbReference type="EMBL" id="AP023361">
    <property type="protein sequence ID" value="BCJ91620.1"/>
    <property type="molecule type" value="Genomic_DNA"/>
</dbReference>
<dbReference type="RefSeq" id="WP_222875255.1">
    <property type="nucleotide sequence ID" value="NZ_AP023361.1"/>
</dbReference>
<keyword evidence="3" id="KW-1185">Reference proteome</keyword>
<keyword evidence="2" id="KW-0282">Flagellum</keyword>
<evidence type="ECO:0000313" key="3">
    <source>
        <dbReference type="Proteomes" id="UP000515317"/>
    </source>
</evidence>
<gene>
    <name evidence="2" type="primary">fliX</name>
    <name evidence="2" type="ORF">IZ6_23550</name>
</gene>
<accession>A0A6S6QX53</accession>
<evidence type="ECO:0000313" key="2">
    <source>
        <dbReference type="EMBL" id="BCJ91620.1"/>
    </source>
</evidence>
<feature type="region of interest" description="Disordered" evidence="1">
    <location>
        <begin position="1"/>
        <end position="43"/>
    </location>
</feature>
<keyword evidence="2" id="KW-0969">Cilium</keyword>
<dbReference type="Pfam" id="PF10768">
    <property type="entry name" value="FliX"/>
    <property type="match status" value="1"/>
</dbReference>